<comment type="caution">
    <text evidence="3">The sequence shown here is derived from an EMBL/GenBank/DDBJ whole genome shotgun (WGS) entry which is preliminary data.</text>
</comment>
<name>A0A0F9HK60_9ZZZZ</name>
<evidence type="ECO:0000313" key="3">
    <source>
        <dbReference type="EMBL" id="KKL82070.1"/>
    </source>
</evidence>
<dbReference type="InterPro" id="IPR046461">
    <property type="entry name" value="TerL_ATPase"/>
</dbReference>
<dbReference type="EMBL" id="LAZR01022374">
    <property type="protein sequence ID" value="KKL82070.1"/>
    <property type="molecule type" value="Genomic_DNA"/>
</dbReference>
<evidence type="ECO:0000259" key="1">
    <source>
        <dbReference type="Pfam" id="PF03354"/>
    </source>
</evidence>
<feature type="domain" description="Terminase large subunit-like endonuclease" evidence="2">
    <location>
        <begin position="417"/>
        <end position="550"/>
    </location>
</feature>
<dbReference type="AlphaFoldDB" id="A0A0F9HK60"/>
<dbReference type="Gene3D" id="3.40.50.300">
    <property type="entry name" value="P-loop containing nucleotide triphosphate hydrolases"/>
    <property type="match status" value="1"/>
</dbReference>
<feature type="domain" description="Terminase large subunit-like endonuclease" evidence="2">
    <location>
        <begin position="262"/>
        <end position="361"/>
    </location>
</feature>
<dbReference type="InterPro" id="IPR027417">
    <property type="entry name" value="P-loop_NTPase"/>
</dbReference>
<dbReference type="InterPro" id="IPR005021">
    <property type="entry name" value="Terminase_largesu-like"/>
</dbReference>
<dbReference type="PANTHER" id="PTHR41287">
    <property type="match status" value="1"/>
</dbReference>
<sequence>IEKPMPRDGEIGFVEAWADLAQRFFENVLVHTKGRWARSPFILTDWQRDDIIRPLWGTARYDAQWGTWVRAYNEAWIELPRGNGKSEVLAGTGLKLLCADDEYAAEIYAGAVDRDQANVVFSVAKHMVELSPILSKLLTVIDSRKTIVDPRTNSFFKVISGDAAGNFGQGPHGILFDEVWVQKNRDLYDALRTGLGKRHQPLMMCALTAGNDVSSWVHAEHQEVLRILEDPKRHPNRFAYVRAAPRTLEEAEAHGLDEVPDIFSDTALKIANPAAGDFLSTATLRAEAKAAQTDPTKEQAYRQFRLNVWTQSATRYISILNWDKGGGLIVEEDLQSWPRQPFGGLDLSATSDLTSLTWLFPPEPLEEPTEEEEKEMTKTELRDLNAERHQSIPVIWRFWAPESQVKLLDSYTGGAFSIWVREGRVTLCEGEVIEYGDVHRQIEKDGRDFGIADVSVDPWNSTSTIAWAEKHNVVMAEIRQTYAGLSPATKEMKRLINTNQFNHGGNPVARWCIDGLEVKTDPNENVRPIKPDRQSARKRIDGALSLIFAVDGHLRRGGRKGSIYDERGIEAV</sequence>
<gene>
    <name evidence="3" type="ORF">LCGC14_1988420</name>
</gene>
<evidence type="ECO:0008006" key="4">
    <source>
        <dbReference type="Google" id="ProtNLM"/>
    </source>
</evidence>
<dbReference type="GO" id="GO:0004519">
    <property type="term" value="F:endonuclease activity"/>
    <property type="evidence" value="ECO:0007669"/>
    <property type="project" value="InterPro"/>
</dbReference>
<feature type="non-terminal residue" evidence="3">
    <location>
        <position position="1"/>
    </location>
</feature>
<dbReference type="Pfam" id="PF03354">
    <property type="entry name" value="TerL_ATPase"/>
    <property type="match status" value="1"/>
</dbReference>
<reference evidence="3" key="1">
    <citation type="journal article" date="2015" name="Nature">
        <title>Complex archaea that bridge the gap between prokaryotes and eukaryotes.</title>
        <authorList>
            <person name="Spang A."/>
            <person name="Saw J.H."/>
            <person name="Jorgensen S.L."/>
            <person name="Zaremba-Niedzwiedzka K."/>
            <person name="Martijn J."/>
            <person name="Lind A.E."/>
            <person name="van Eijk R."/>
            <person name="Schleper C."/>
            <person name="Guy L."/>
            <person name="Ettema T.J."/>
        </authorList>
    </citation>
    <scope>NUCLEOTIDE SEQUENCE</scope>
</reference>
<accession>A0A0F9HK60</accession>
<proteinExistence type="predicted"/>
<protein>
    <recommendedName>
        <fullName evidence="4">Terminase large subunit gp17-like C-terminal domain-containing protein</fullName>
    </recommendedName>
</protein>
<evidence type="ECO:0000259" key="2">
    <source>
        <dbReference type="Pfam" id="PF20441"/>
    </source>
</evidence>
<dbReference type="InterPro" id="IPR046462">
    <property type="entry name" value="TerL_nuclease"/>
</dbReference>
<dbReference type="Pfam" id="PF20441">
    <property type="entry name" value="TerL_nuclease"/>
    <property type="match status" value="2"/>
</dbReference>
<dbReference type="PANTHER" id="PTHR41287:SF1">
    <property type="entry name" value="PROTEIN YMFN"/>
    <property type="match status" value="1"/>
</dbReference>
<organism evidence="3">
    <name type="scientific">marine sediment metagenome</name>
    <dbReference type="NCBI Taxonomy" id="412755"/>
    <lineage>
        <taxon>unclassified sequences</taxon>
        <taxon>metagenomes</taxon>
        <taxon>ecological metagenomes</taxon>
    </lineage>
</organism>
<feature type="domain" description="Terminase large subunit-like ATPase" evidence="1">
    <location>
        <begin position="66"/>
        <end position="221"/>
    </location>
</feature>